<dbReference type="Proteomes" id="UP001174694">
    <property type="component" value="Unassembled WGS sequence"/>
</dbReference>
<evidence type="ECO:0000313" key="2">
    <source>
        <dbReference type="EMBL" id="KAJ9139144.1"/>
    </source>
</evidence>
<accession>A0AA38VM02</accession>
<organism evidence="2 3">
    <name type="scientific">Pleurostoma richardsiae</name>
    <dbReference type="NCBI Taxonomy" id="41990"/>
    <lineage>
        <taxon>Eukaryota</taxon>
        <taxon>Fungi</taxon>
        <taxon>Dikarya</taxon>
        <taxon>Ascomycota</taxon>
        <taxon>Pezizomycotina</taxon>
        <taxon>Sordariomycetes</taxon>
        <taxon>Sordariomycetidae</taxon>
        <taxon>Calosphaeriales</taxon>
        <taxon>Pleurostomataceae</taxon>
        <taxon>Pleurostoma</taxon>
    </lineage>
</organism>
<keyword evidence="3" id="KW-1185">Reference proteome</keyword>
<name>A0AA38VM02_9PEZI</name>
<dbReference type="PANTHER" id="PTHR34365:SF7">
    <property type="entry name" value="GLYCINE-RICH DOMAIN-CONTAINING PROTEIN 1"/>
    <property type="match status" value="1"/>
</dbReference>
<reference evidence="2" key="1">
    <citation type="submission" date="2022-07" db="EMBL/GenBank/DDBJ databases">
        <title>Fungi with potential for degradation of polypropylene.</title>
        <authorList>
            <person name="Gostincar C."/>
        </authorList>
    </citation>
    <scope>NUCLEOTIDE SEQUENCE</scope>
    <source>
        <strain evidence="2">EXF-13308</strain>
    </source>
</reference>
<feature type="region of interest" description="Disordered" evidence="1">
    <location>
        <begin position="402"/>
        <end position="427"/>
    </location>
</feature>
<feature type="compositionally biased region" description="Basic and acidic residues" evidence="1">
    <location>
        <begin position="15"/>
        <end position="26"/>
    </location>
</feature>
<dbReference type="AlphaFoldDB" id="A0AA38VM02"/>
<feature type="region of interest" description="Disordered" evidence="1">
    <location>
        <begin position="1"/>
        <end position="40"/>
    </location>
</feature>
<dbReference type="PANTHER" id="PTHR34365">
    <property type="entry name" value="ENOLASE (DUF1399)"/>
    <property type="match status" value="1"/>
</dbReference>
<proteinExistence type="predicted"/>
<dbReference type="EMBL" id="JANBVO010000027">
    <property type="protein sequence ID" value="KAJ9139144.1"/>
    <property type="molecule type" value="Genomic_DNA"/>
</dbReference>
<evidence type="ECO:0000313" key="3">
    <source>
        <dbReference type="Proteomes" id="UP001174694"/>
    </source>
</evidence>
<sequence length="515" mass="57185">MPLFGRLHGGGGGVRTKDQADVDPHSWKLPSSYSHSEAGAKRTVIPDPKVFANAFIPDEPDPGIIETVLVYPDASHAAVHLALLECFRGLRLSASALDVKVVQPPPYDEAPGLISSSGPTRLPESQRWDLLIKLAVTRFTAWWSNIDHVLDHARAYSHHASNEVAVQLAKDYLPPLDVLLVWYALMLNSEAYDAACRAREGDVARLQNLCFPWPAVRDLIDMDKMEFSLPRAAQILFTNLSSQSCDILTYLESPPAYTDAGRVRFETDLFSEVKKQEIFIDESHGLLWIRSPALQGSLARASLDYLDFQLRRPTAVAGDAAERQSFGVNLLWRTHRLFPRQYKAFLSKVMNSQAPPTIDSEDSKRASNISLDAGGQYPVPGQCRCWTCERIRDDLPAFVHTAPPYSSSPSSSSAAAATPNAMQQQLSSLSSDQLRQIQDDLGFYHAVESARRRKAPLPVRPPTAAEREAESIAKERQKEVGYLPGLNEYIEVLPDGTRKIRRQKYAGIWGGAAWV</sequence>
<dbReference type="InterPro" id="IPR009836">
    <property type="entry name" value="GRDP-like"/>
</dbReference>
<protein>
    <submittedName>
        <fullName evidence="2">E3 ubiquitin-protein ligase RNF14</fullName>
    </submittedName>
</protein>
<evidence type="ECO:0000256" key="1">
    <source>
        <dbReference type="SAM" id="MobiDB-lite"/>
    </source>
</evidence>
<comment type="caution">
    <text evidence="2">The sequence shown here is derived from an EMBL/GenBank/DDBJ whole genome shotgun (WGS) entry which is preliminary data.</text>
</comment>
<gene>
    <name evidence="2" type="ORF">NKR23_g8101</name>
</gene>